<evidence type="ECO:0000313" key="2">
    <source>
        <dbReference type="EMBL" id="SLJ87035.1"/>
    </source>
</evidence>
<dbReference type="Proteomes" id="UP000190989">
    <property type="component" value="Unassembled WGS sequence"/>
</dbReference>
<name>A0A1U6GU14_9SPHN</name>
<accession>A0A1U6GU14</accession>
<organism evidence="2 3">
    <name type="scientific">Novosphingobium mathurense</name>
    <dbReference type="NCBI Taxonomy" id="428990"/>
    <lineage>
        <taxon>Bacteria</taxon>
        <taxon>Pseudomonadati</taxon>
        <taxon>Pseudomonadota</taxon>
        <taxon>Alphaproteobacteria</taxon>
        <taxon>Sphingomonadales</taxon>
        <taxon>Sphingomonadaceae</taxon>
        <taxon>Novosphingobium</taxon>
    </lineage>
</organism>
<proteinExistence type="predicted"/>
<dbReference type="PROSITE" id="PS51257">
    <property type="entry name" value="PROKAR_LIPOPROTEIN"/>
    <property type="match status" value="1"/>
</dbReference>
<dbReference type="STRING" id="428990.SAMN06295987_101459"/>
<dbReference type="RefSeq" id="WP_079729349.1">
    <property type="nucleotide sequence ID" value="NZ_FVZE01000001.1"/>
</dbReference>
<protein>
    <recommendedName>
        <fullName evidence="4">Lipoprotein</fullName>
    </recommendedName>
</protein>
<reference evidence="3" key="1">
    <citation type="submission" date="2017-02" db="EMBL/GenBank/DDBJ databases">
        <authorList>
            <person name="Varghese N."/>
            <person name="Submissions S."/>
        </authorList>
    </citation>
    <scope>NUCLEOTIDE SEQUENCE [LARGE SCALE GENOMIC DNA]</scope>
    <source>
        <strain evidence="3">SM117</strain>
    </source>
</reference>
<dbReference type="AlphaFoldDB" id="A0A1U6GU14"/>
<keyword evidence="3" id="KW-1185">Reference proteome</keyword>
<feature type="region of interest" description="Disordered" evidence="1">
    <location>
        <begin position="36"/>
        <end position="64"/>
    </location>
</feature>
<sequence>MKANPRLRSTPASLRLLPVLVGALALAGCIPQVAPAPPQPAARPSPSPAPTPAPLPPPSSDWRDALATPGDWQYAPSSTGSFASFASGQFILRCERQQQRVSLIRAGAATGPVSMAIRTTQGERTLVANPVQGGVSTSLPTRDPLLDDMAFSRGRFAVEVPGMATLHIPSWTEVSRVIEDCR</sequence>
<gene>
    <name evidence="2" type="ORF">SAMN06295987_101459</name>
</gene>
<evidence type="ECO:0000256" key="1">
    <source>
        <dbReference type="SAM" id="MobiDB-lite"/>
    </source>
</evidence>
<evidence type="ECO:0008006" key="4">
    <source>
        <dbReference type="Google" id="ProtNLM"/>
    </source>
</evidence>
<evidence type="ECO:0000313" key="3">
    <source>
        <dbReference type="Proteomes" id="UP000190989"/>
    </source>
</evidence>
<feature type="compositionally biased region" description="Pro residues" evidence="1">
    <location>
        <begin position="36"/>
        <end position="59"/>
    </location>
</feature>
<dbReference type="EMBL" id="FVZE01000001">
    <property type="protein sequence ID" value="SLJ87035.1"/>
    <property type="molecule type" value="Genomic_DNA"/>
</dbReference>